<dbReference type="EMBL" id="JBHUMM010000002">
    <property type="protein sequence ID" value="MFD2670314.1"/>
    <property type="molecule type" value="Genomic_DNA"/>
</dbReference>
<dbReference type="CDD" id="cd07770">
    <property type="entry name" value="ASKHA_NBD_FGGY_GntK"/>
    <property type="match status" value="1"/>
</dbReference>
<proteinExistence type="inferred from homology"/>
<gene>
    <name evidence="7" type="ORF">ACFSUC_01680</name>
</gene>
<dbReference type="RefSeq" id="WP_379927669.1">
    <property type="nucleotide sequence ID" value="NZ_JBHUMM010000002.1"/>
</dbReference>
<feature type="domain" description="Carbohydrate kinase FGGY N-terminal" evidence="5">
    <location>
        <begin position="18"/>
        <end position="261"/>
    </location>
</feature>
<dbReference type="PIRSF" id="PIRSF000538">
    <property type="entry name" value="GlpK"/>
    <property type="match status" value="1"/>
</dbReference>
<comment type="similarity">
    <text evidence="1 4">Belongs to the FGGY kinase family.</text>
</comment>
<dbReference type="InterPro" id="IPR000577">
    <property type="entry name" value="Carb_kinase_FGGY"/>
</dbReference>
<name>A0ABW5R6U5_9BACL</name>
<evidence type="ECO:0000313" key="8">
    <source>
        <dbReference type="Proteomes" id="UP001597497"/>
    </source>
</evidence>
<evidence type="ECO:0000256" key="2">
    <source>
        <dbReference type="ARBA" id="ARBA00022679"/>
    </source>
</evidence>
<keyword evidence="8" id="KW-1185">Reference proteome</keyword>
<dbReference type="InterPro" id="IPR043129">
    <property type="entry name" value="ATPase_NBD"/>
</dbReference>
<evidence type="ECO:0000256" key="4">
    <source>
        <dbReference type="RuleBase" id="RU003733"/>
    </source>
</evidence>
<accession>A0ABW5R6U5</accession>
<dbReference type="PANTHER" id="PTHR43095">
    <property type="entry name" value="SUGAR KINASE"/>
    <property type="match status" value="1"/>
</dbReference>
<dbReference type="SUPFAM" id="SSF53067">
    <property type="entry name" value="Actin-like ATPase domain"/>
    <property type="match status" value="2"/>
</dbReference>
<evidence type="ECO:0000313" key="7">
    <source>
        <dbReference type="EMBL" id="MFD2670314.1"/>
    </source>
</evidence>
<dbReference type="PROSITE" id="PS00445">
    <property type="entry name" value="FGGY_KINASES_2"/>
    <property type="match status" value="1"/>
</dbReference>
<dbReference type="EC" id="2.7.1.12" evidence="7"/>
<evidence type="ECO:0000259" key="5">
    <source>
        <dbReference type="Pfam" id="PF00370"/>
    </source>
</evidence>
<evidence type="ECO:0000259" key="6">
    <source>
        <dbReference type="Pfam" id="PF02782"/>
    </source>
</evidence>
<dbReference type="InterPro" id="IPR018483">
    <property type="entry name" value="Carb_kinase_FGGY_CS"/>
</dbReference>
<keyword evidence="2 4" id="KW-0808">Transferase</keyword>
<protein>
    <submittedName>
        <fullName evidence="7">Gluconokinase</fullName>
        <ecNumber evidence="7">2.7.1.12</ecNumber>
    </submittedName>
</protein>
<dbReference type="Pfam" id="PF02782">
    <property type="entry name" value="FGGY_C"/>
    <property type="match status" value="1"/>
</dbReference>
<dbReference type="GO" id="GO:0046316">
    <property type="term" value="F:gluconokinase activity"/>
    <property type="evidence" value="ECO:0007669"/>
    <property type="project" value="UniProtKB-EC"/>
</dbReference>
<evidence type="ECO:0000256" key="3">
    <source>
        <dbReference type="ARBA" id="ARBA00022777"/>
    </source>
</evidence>
<reference evidence="8" key="1">
    <citation type="journal article" date="2019" name="Int. J. Syst. Evol. Microbiol.">
        <title>The Global Catalogue of Microorganisms (GCM) 10K type strain sequencing project: providing services to taxonomists for standard genome sequencing and annotation.</title>
        <authorList>
            <consortium name="The Broad Institute Genomics Platform"/>
            <consortium name="The Broad Institute Genome Sequencing Center for Infectious Disease"/>
            <person name="Wu L."/>
            <person name="Ma J."/>
        </authorList>
    </citation>
    <scope>NUCLEOTIDE SEQUENCE [LARGE SCALE GENOMIC DNA]</scope>
    <source>
        <strain evidence="8">KCTC 33676</strain>
    </source>
</reference>
<dbReference type="InterPro" id="IPR018484">
    <property type="entry name" value="FGGY_N"/>
</dbReference>
<dbReference type="Gene3D" id="3.30.420.40">
    <property type="match status" value="2"/>
</dbReference>
<dbReference type="Pfam" id="PF00370">
    <property type="entry name" value="FGGY_N"/>
    <property type="match status" value="1"/>
</dbReference>
<organism evidence="7 8">
    <name type="scientific">Marinicrinis sediminis</name>
    <dbReference type="NCBI Taxonomy" id="1652465"/>
    <lineage>
        <taxon>Bacteria</taxon>
        <taxon>Bacillati</taxon>
        <taxon>Bacillota</taxon>
        <taxon>Bacilli</taxon>
        <taxon>Bacillales</taxon>
        <taxon>Paenibacillaceae</taxon>
    </lineage>
</organism>
<dbReference type="PANTHER" id="PTHR43095:SF2">
    <property type="entry name" value="GLUCONOKINASE"/>
    <property type="match status" value="1"/>
</dbReference>
<dbReference type="InterPro" id="IPR018485">
    <property type="entry name" value="FGGY_C"/>
</dbReference>
<comment type="caution">
    <text evidence="7">The sequence shown here is derived from an EMBL/GenBank/DDBJ whole genome shotgun (WGS) entry which is preliminary data.</text>
</comment>
<feature type="domain" description="Carbohydrate kinase FGGY C-terminal" evidence="6">
    <location>
        <begin position="270"/>
        <end position="466"/>
    </location>
</feature>
<keyword evidence="3 4" id="KW-0418">Kinase</keyword>
<sequence length="529" mass="58136">MKRPFEAQPQTNAEQSVVLAVDIGTTSTKALIVSREGEVHATHSVKYPLHVPRPGYAEQDPAQIAEAALEAIRNVMRTADVQEEQILCVSFSSAMHSLIAMDASGNPLTSCITWADQRAVHQVNELKANGLGLEIYRRTGTPVHPMSPLYKIKWMREHDDEVFRQTRKFIGIKEYVCYQWFDQYVIDYSLASATGLFNLEQLTWDSEALSVAGIEEGQLSQPVPTTQVLRGMKASVKEQLGLTRDIPVVVGASDGVLANLGLGILDQQVAAVTIGTSGAVRTTLKKPQTHPQGDLFCYCLTEDYWVTGGAVNNGGVALQWVQDLLQDEQTSGQAQSSQEKLERLNEWAAETAPGADGLLCIPLFTGERAPDYNANARGVFFGLTLSHKQRHMVRAVMEGVLFQLERVIRSVEQVGGSLTELRASGGFANSLVWRQMMADISGVETLIPDEIESSGLGAAQLGLFAMGVTSSLDAGWSRQAGSRYTVNADHHEIYTQLLPIYLGVYERLGDSFEQITAFQKSRYKPQERT</sequence>
<dbReference type="InterPro" id="IPR050406">
    <property type="entry name" value="FGGY_Carb_Kinase"/>
</dbReference>
<dbReference type="Proteomes" id="UP001597497">
    <property type="component" value="Unassembled WGS sequence"/>
</dbReference>
<dbReference type="PROSITE" id="PS00933">
    <property type="entry name" value="FGGY_KINASES_1"/>
    <property type="match status" value="1"/>
</dbReference>
<evidence type="ECO:0000256" key="1">
    <source>
        <dbReference type="ARBA" id="ARBA00009156"/>
    </source>
</evidence>